<evidence type="ECO:0000313" key="11">
    <source>
        <dbReference type="EMBL" id="RUP47946.1"/>
    </source>
</evidence>
<feature type="compositionally biased region" description="Polar residues" evidence="9">
    <location>
        <begin position="1"/>
        <end position="10"/>
    </location>
</feature>
<evidence type="ECO:0000256" key="5">
    <source>
        <dbReference type="ARBA" id="ARBA00022884"/>
    </source>
</evidence>
<sequence length="174" mass="19286">SIGETATNRKFPSAFADRYRRQPGSCKGRTPTDPYKGDGTGQSPRDVTHTQKRHPPNPPLRNSLTMSDVVPAPTTAVPAPAPETNAVEEPLDLVRLSLDERIYVKLRGDRELRGKLHAYDGHLNMVLGDVEETITVVDINEETYEEVIRTVKRNSEMLFVRGDGVILVSPPSRA</sequence>
<evidence type="ECO:0000256" key="2">
    <source>
        <dbReference type="ARBA" id="ARBA00006850"/>
    </source>
</evidence>
<evidence type="ECO:0000256" key="1">
    <source>
        <dbReference type="ARBA" id="ARBA00004123"/>
    </source>
</evidence>
<dbReference type="PANTHER" id="PTHR13110">
    <property type="entry name" value="U6 SNRNA-ASSOCIATED SM-LIKE PROTEIN LSM3"/>
    <property type="match status" value="1"/>
</dbReference>
<dbReference type="InterPro" id="IPR001163">
    <property type="entry name" value="Sm_dom_euk/arc"/>
</dbReference>
<evidence type="ECO:0000256" key="7">
    <source>
        <dbReference type="ARBA" id="ARBA00023242"/>
    </source>
</evidence>
<gene>
    <name evidence="11" type="ORF">BC936DRAFT_145146</name>
</gene>
<evidence type="ECO:0000256" key="9">
    <source>
        <dbReference type="SAM" id="MobiDB-lite"/>
    </source>
</evidence>
<dbReference type="Gene3D" id="2.30.30.100">
    <property type="match status" value="1"/>
</dbReference>
<keyword evidence="12" id="KW-1185">Reference proteome</keyword>
<dbReference type="Pfam" id="PF01423">
    <property type="entry name" value="LSM"/>
    <property type="match status" value="1"/>
</dbReference>
<comment type="subcellular location">
    <subcellularLocation>
        <location evidence="1">Nucleus</location>
    </subcellularLocation>
</comment>
<evidence type="ECO:0000256" key="6">
    <source>
        <dbReference type="ARBA" id="ARBA00023187"/>
    </source>
</evidence>
<keyword evidence="7" id="KW-0539">Nucleus</keyword>
<keyword evidence="3" id="KW-0507">mRNA processing</keyword>
<proteinExistence type="inferred from homology"/>
<organism evidence="11 12">
    <name type="scientific">Jimgerdemannia flammicorona</name>
    <dbReference type="NCBI Taxonomy" id="994334"/>
    <lineage>
        <taxon>Eukaryota</taxon>
        <taxon>Fungi</taxon>
        <taxon>Fungi incertae sedis</taxon>
        <taxon>Mucoromycota</taxon>
        <taxon>Mucoromycotina</taxon>
        <taxon>Endogonomycetes</taxon>
        <taxon>Endogonales</taxon>
        <taxon>Endogonaceae</taxon>
        <taxon>Jimgerdemannia</taxon>
    </lineage>
</organism>
<accession>A0A433DAU0</accession>
<reference evidence="11 12" key="1">
    <citation type="journal article" date="2018" name="New Phytol.">
        <title>Phylogenomics of Endogonaceae and evolution of mycorrhizas within Mucoromycota.</title>
        <authorList>
            <person name="Chang Y."/>
            <person name="Desiro A."/>
            <person name="Na H."/>
            <person name="Sandor L."/>
            <person name="Lipzen A."/>
            <person name="Clum A."/>
            <person name="Barry K."/>
            <person name="Grigoriev I.V."/>
            <person name="Martin F.M."/>
            <person name="Stajich J.E."/>
            <person name="Smith M.E."/>
            <person name="Bonito G."/>
            <person name="Spatafora J.W."/>
        </authorList>
    </citation>
    <scope>NUCLEOTIDE SEQUENCE [LARGE SCALE GENOMIC DNA]</scope>
    <source>
        <strain evidence="11 12">GMNB39</strain>
    </source>
</reference>
<dbReference type="SUPFAM" id="SSF50182">
    <property type="entry name" value="Sm-like ribonucleoproteins"/>
    <property type="match status" value="1"/>
</dbReference>
<dbReference type="InterPro" id="IPR040002">
    <property type="entry name" value="Sm-like_LSM3"/>
</dbReference>
<protein>
    <recommendedName>
        <fullName evidence="10">Sm domain-containing protein</fullName>
    </recommendedName>
</protein>
<dbReference type="PROSITE" id="PS52002">
    <property type="entry name" value="SM"/>
    <property type="match status" value="1"/>
</dbReference>
<evidence type="ECO:0000256" key="3">
    <source>
        <dbReference type="ARBA" id="ARBA00022664"/>
    </source>
</evidence>
<dbReference type="GO" id="GO:0000398">
    <property type="term" value="P:mRNA splicing, via spliceosome"/>
    <property type="evidence" value="ECO:0007669"/>
    <property type="project" value="InterPro"/>
</dbReference>
<keyword evidence="4" id="KW-0747">Spliceosome</keyword>
<dbReference type="EMBL" id="RBNI01003902">
    <property type="protein sequence ID" value="RUP47946.1"/>
    <property type="molecule type" value="Genomic_DNA"/>
</dbReference>
<evidence type="ECO:0000313" key="12">
    <source>
        <dbReference type="Proteomes" id="UP000268093"/>
    </source>
</evidence>
<comment type="caution">
    <text evidence="11">The sequence shown here is derived from an EMBL/GenBank/DDBJ whole genome shotgun (WGS) entry which is preliminary data.</text>
</comment>
<dbReference type="OrthoDB" id="29543at2759"/>
<dbReference type="GO" id="GO:0005681">
    <property type="term" value="C:spliceosomal complex"/>
    <property type="evidence" value="ECO:0007669"/>
    <property type="project" value="UniProtKB-KW"/>
</dbReference>
<comment type="similarity">
    <text evidence="2">Belongs to the snRNP Sm proteins family.</text>
</comment>
<keyword evidence="8" id="KW-0687">Ribonucleoprotein</keyword>
<feature type="non-terminal residue" evidence="11">
    <location>
        <position position="1"/>
    </location>
</feature>
<dbReference type="SMART" id="SM00651">
    <property type="entry name" value="Sm"/>
    <property type="match status" value="1"/>
</dbReference>
<dbReference type="InterPro" id="IPR010920">
    <property type="entry name" value="LSM_dom_sf"/>
</dbReference>
<feature type="region of interest" description="Disordered" evidence="9">
    <location>
        <begin position="1"/>
        <end position="65"/>
    </location>
</feature>
<feature type="domain" description="Sm" evidence="10">
    <location>
        <begin position="89"/>
        <end position="174"/>
    </location>
</feature>
<evidence type="ECO:0000259" key="10">
    <source>
        <dbReference type="PROSITE" id="PS52002"/>
    </source>
</evidence>
<name>A0A433DAU0_9FUNG</name>
<dbReference type="InterPro" id="IPR047575">
    <property type="entry name" value="Sm"/>
</dbReference>
<dbReference type="CDD" id="cd01730">
    <property type="entry name" value="LSm3"/>
    <property type="match status" value="1"/>
</dbReference>
<dbReference type="AlphaFoldDB" id="A0A433DAU0"/>
<dbReference type="GO" id="GO:0003723">
    <property type="term" value="F:RNA binding"/>
    <property type="evidence" value="ECO:0007669"/>
    <property type="project" value="UniProtKB-KW"/>
</dbReference>
<evidence type="ECO:0000256" key="8">
    <source>
        <dbReference type="ARBA" id="ARBA00023274"/>
    </source>
</evidence>
<dbReference type="GO" id="GO:0120115">
    <property type="term" value="C:Lsm2-8 complex"/>
    <property type="evidence" value="ECO:0007669"/>
    <property type="project" value="UniProtKB-ARBA"/>
</dbReference>
<dbReference type="InterPro" id="IPR034105">
    <property type="entry name" value="Lsm3"/>
</dbReference>
<evidence type="ECO:0000256" key="4">
    <source>
        <dbReference type="ARBA" id="ARBA00022728"/>
    </source>
</evidence>
<keyword evidence="5" id="KW-0694">RNA-binding</keyword>
<dbReference type="Proteomes" id="UP000268093">
    <property type="component" value="Unassembled WGS sequence"/>
</dbReference>
<dbReference type="FunFam" id="2.30.30.100:FF:000007">
    <property type="entry name" value="U6 snRNA-associated Sm-like protein LSm3"/>
    <property type="match status" value="1"/>
</dbReference>
<keyword evidence="6" id="KW-0508">mRNA splicing</keyword>